<accession>Q08NY9</accession>
<name>Q08NY9_STIAD</name>
<protein>
    <submittedName>
        <fullName evidence="1">Uncharacterized protein</fullName>
    </submittedName>
</protein>
<organism evidence="1 2">
    <name type="scientific">Stigmatella aurantiaca (strain DW4/3-1)</name>
    <dbReference type="NCBI Taxonomy" id="378806"/>
    <lineage>
        <taxon>Bacteria</taxon>
        <taxon>Pseudomonadati</taxon>
        <taxon>Myxococcota</taxon>
        <taxon>Myxococcia</taxon>
        <taxon>Myxococcales</taxon>
        <taxon>Cystobacterineae</taxon>
        <taxon>Archangiaceae</taxon>
        <taxon>Stigmatella</taxon>
    </lineage>
</organism>
<proteinExistence type="predicted"/>
<feature type="non-terminal residue" evidence="1">
    <location>
        <position position="31"/>
    </location>
</feature>
<dbReference type="Proteomes" id="UP000032702">
    <property type="component" value="Unassembled WGS sequence"/>
</dbReference>
<gene>
    <name evidence="1" type="ORF">STIAU_3631</name>
</gene>
<dbReference type="EMBL" id="AAMD01000260">
    <property type="protein sequence ID" value="EAU62200.1"/>
    <property type="molecule type" value="Genomic_DNA"/>
</dbReference>
<evidence type="ECO:0000313" key="1">
    <source>
        <dbReference type="EMBL" id="EAU62200.1"/>
    </source>
</evidence>
<sequence length="31" mass="3593">MVPQHRDRVRGIRSRVVGPYHAAIVQLDIPR</sequence>
<dbReference type="AlphaFoldDB" id="Q08NY9"/>
<comment type="caution">
    <text evidence="1">The sequence shown here is derived from an EMBL/GenBank/DDBJ whole genome shotgun (WGS) entry which is preliminary data.</text>
</comment>
<evidence type="ECO:0000313" key="2">
    <source>
        <dbReference type="Proteomes" id="UP000032702"/>
    </source>
</evidence>
<reference evidence="1 2" key="1">
    <citation type="submission" date="2006-04" db="EMBL/GenBank/DDBJ databases">
        <authorList>
            <person name="Nierman W.C."/>
        </authorList>
    </citation>
    <scope>NUCLEOTIDE SEQUENCE [LARGE SCALE GENOMIC DNA]</scope>
    <source>
        <strain evidence="1 2">DW4/3-1</strain>
    </source>
</reference>